<accession>A0ABX1LW46</accession>
<gene>
    <name evidence="1" type="ORF">HC246_20695</name>
</gene>
<protein>
    <recommendedName>
        <fullName evidence="3">TPM domain-containing protein</fullName>
    </recommendedName>
</protein>
<proteinExistence type="predicted"/>
<dbReference type="RefSeq" id="WP_169365345.1">
    <property type="nucleotide sequence ID" value="NZ_JAAVJL010000003.1"/>
</dbReference>
<evidence type="ECO:0000313" key="1">
    <source>
        <dbReference type="EMBL" id="NMF60379.1"/>
    </source>
</evidence>
<name>A0ABX1LW46_9CYAN</name>
<keyword evidence="2" id="KW-1185">Reference proteome</keyword>
<dbReference type="EMBL" id="JAAVJL010000003">
    <property type="protein sequence ID" value="NMF60379.1"/>
    <property type="molecule type" value="Genomic_DNA"/>
</dbReference>
<reference evidence="1 2" key="1">
    <citation type="submission" date="2020-03" db="EMBL/GenBank/DDBJ databases">
        <title>Draft Genome Sequence of 2-Methylisoborneol Producing Pseudanabaena yagii Strain GIHE-NHR1 Isolated from North Han River in South Korea.</title>
        <authorList>
            <person name="Jeong J."/>
        </authorList>
    </citation>
    <scope>NUCLEOTIDE SEQUENCE [LARGE SCALE GENOMIC DNA]</scope>
    <source>
        <strain evidence="1 2">GIHE-NHR1</strain>
    </source>
</reference>
<evidence type="ECO:0000313" key="2">
    <source>
        <dbReference type="Proteomes" id="UP000738376"/>
    </source>
</evidence>
<evidence type="ECO:0008006" key="3">
    <source>
        <dbReference type="Google" id="ProtNLM"/>
    </source>
</evidence>
<sequence>MSRREKEISDLLSKALLQQGQMDYDLYKFELEEHLQEWYAGLKADRENFVLVVTENSGSVAMVLISKDKKVYVNEDGREKLSTIWKLNYENNVRLLLPAMSNDIDSGFFSVTGITVVDKSKRRWIKAKGFSR</sequence>
<dbReference type="Proteomes" id="UP000738376">
    <property type="component" value="Unassembled WGS sequence"/>
</dbReference>
<comment type="caution">
    <text evidence="1">The sequence shown here is derived from an EMBL/GenBank/DDBJ whole genome shotgun (WGS) entry which is preliminary data.</text>
</comment>
<organism evidence="1 2">
    <name type="scientific">Pseudanabaena yagii GIHE-NHR1</name>
    <dbReference type="NCBI Taxonomy" id="2722753"/>
    <lineage>
        <taxon>Bacteria</taxon>
        <taxon>Bacillati</taxon>
        <taxon>Cyanobacteriota</taxon>
        <taxon>Cyanophyceae</taxon>
        <taxon>Pseudanabaenales</taxon>
        <taxon>Pseudanabaenaceae</taxon>
        <taxon>Pseudanabaena</taxon>
        <taxon>Pseudanabaena yagii</taxon>
    </lineage>
</organism>